<feature type="compositionally biased region" description="Basic and acidic residues" evidence="1">
    <location>
        <begin position="507"/>
        <end position="523"/>
    </location>
</feature>
<feature type="compositionally biased region" description="Basic residues" evidence="1">
    <location>
        <begin position="45"/>
        <end position="55"/>
    </location>
</feature>
<feature type="compositionally biased region" description="Polar residues" evidence="1">
    <location>
        <begin position="478"/>
        <end position="489"/>
    </location>
</feature>
<reference evidence="2 3" key="1">
    <citation type="submission" date="2023-08" db="EMBL/GenBank/DDBJ databases">
        <title>Black Yeasts Isolated from many extreme environments.</title>
        <authorList>
            <person name="Coleine C."/>
            <person name="Stajich J.E."/>
            <person name="Selbmann L."/>
        </authorList>
    </citation>
    <scope>NUCLEOTIDE SEQUENCE [LARGE SCALE GENOMIC DNA]</scope>
    <source>
        <strain evidence="2 3">CCFEE 5885</strain>
    </source>
</reference>
<protein>
    <submittedName>
        <fullName evidence="2">Uncharacterized protein</fullName>
    </submittedName>
</protein>
<gene>
    <name evidence="2" type="ORF">LTR24_004426</name>
</gene>
<keyword evidence="3" id="KW-1185">Reference proteome</keyword>
<feature type="compositionally biased region" description="Polar residues" evidence="1">
    <location>
        <begin position="436"/>
        <end position="457"/>
    </location>
</feature>
<dbReference type="EMBL" id="JAVRRG010000045">
    <property type="protein sequence ID" value="KAK5093306.1"/>
    <property type="molecule type" value="Genomic_DNA"/>
</dbReference>
<evidence type="ECO:0000313" key="2">
    <source>
        <dbReference type="EMBL" id="KAK5093306.1"/>
    </source>
</evidence>
<feature type="compositionally biased region" description="Polar residues" evidence="1">
    <location>
        <begin position="405"/>
        <end position="426"/>
    </location>
</feature>
<feature type="compositionally biased region" description="Polar residues" evidence="1">
    <location>
        <begin position="26"/>
        <end position="38"/>
    </location>
</feature>
<proteinExistence type="predicted"/>
<feature type="region of interest" description="Disordered" evidence="1">
    <location>
        <begin position="405"/>
        <end position="523"/>
    </location>
</feature>
<evidence type="ECO:0000313" key="3">
    <source>
        <dbReference type="Proteomes" id="UP001345013"/>
    </source>
</evidence>
<feature type="region of interest" description="Disordered" evidence="1">
    <location>
        <begin position="1"/>
        <end position="57"/>
    </location>
</feature>
<feature type="compositionally biased region" description="Acidic residues" evidence="1">
    <location>
        <begin position="146"/>
        <end position="187"/>
    </location>
</feature>
<evidence type="ECO:0000256" key="1">
    <source>
        <dbReference type="SAM" id="MobiDB-lite"/>
    </source>
</evidence>
<feature type="compositionally biased region" description="Low complexity" evidence="1">
    <location>
        <begin position="324"/>
        <end position="336"/>
    </location>
</feature>
<comment type="caution">
    <text evidence="2">The sequence shown here is derived from an EMBL/GenBank/DDBJ whole genome shotgun (WGS) entry which is preliminary data.</text>
</comment>
<feature type="region of interest" description="Disordered" evidence="1">
    <location>
        <begin position="96"/>
        <end position="393"/>
    </location>
</feature>
<feature type="compositionally biased region" description="Basic and acidic residues" evidence="1">
    <location>
        <begin position="96"/>
        <end position="145"/>
    </location>
</feature>
<dbReference type="Proteomes" id="UP001345013">
    <property type="component" value="Unassembled WGS sequence"/>
</dbReference>
<dbReference type="InterPro" id="IPR008402">
    <property type="entry name" value="APC_su15/mnd2"/>
</dbReference>
<feature type="compositionally biased region" description="Polar residues" evidence="1">
    <location>
        <begin position="338"/>
        <end position="356"/>
    </location>
</feature>
<dbReference type="Pfam" id="PF05841">
    <property type="entry name" value="Apc15p"/>
    <property type="match status" value="1"/>
</dbReference>
<organism evidence="2 3">
    <name type="scientific">Lithohypha guttulata</name>
    <dbReference type="NCBI Taxonomy" id="1690604"/>
    <lineage>
        <taxon>Eukaryota</taxon>
        <taxon>Fungi</taxon>
        <taxon>Dikarya</taxon>
        <taxon>Ascomycota</taxon>
        <taxon>Pezizomycotina</taxon>
        <taxon>Eurotiomycetes</taxon>
        <taxon>Chaetothyriomycetidae</taxon>
        <taxon>Chaetothyriales</taxon>
        <taxon>Trichomeriaceae</taxon>
        <taxon>Lithohypha</taxon>
    </lineage>
</organism>
<sequence>MLTTSLPLLPPPATSLLPPLHERPNAESSSTSDGQTSLQAQQQQRRTRGHPHAMHPRSELAMLSYDERILAQRKLAIQMYGYSWLKPAGCTKTMLGRREEELEREEVERQLREAELQERNQAEVDEAERQAQPDQQRAAEDRGEVIGEEGERDLDDEVPDMDAEEAFEDEDSEAEEDEDEIDLDNDIPEGNSGWAYDTTRDPDTGSEAEPPSSSYGPQHPPPLRGNRQAPISTEQQRVQQHDVSEAMLDEDEMGQYTQEHDLDDDVPDMDGSVPDLDDDVPNAADDGGWEHTDTELEESDMDISIMPPGVTAHHLSMPPPSNVSQRQQSRLLPRQSDISEQSDMSSGTGMRRTSGNVPLPMGPPAQPSSMRGARRGLLRTQHLPPNFTPDQLGSDLSISALISTGNTDIDSVSDNRGVQAQRSWLNPASARRNLFGRNSNAPAQPEVPSSRNVSGTQVGVGEGATENTEGAGAGAPRQVSSGGLFTPSPQHQQQQLRRHQLDLMSSDEPRSRTRSVHENTECE</sequence>
<name>A0ABR0KD49_9EURO</name>
<feature type="compositionally biased region" description="Polar residues" evidence="1">
    <location>
        <begin position="229"/>
        <end position="238"/>
    </location>
</feature>
<accession>A0ABR0KD49</accession>